<reference evidence="12" key="2">
    <citation type="submission" date="2025-08" db="UniProtKB">
        <authorList>
            <consortium name="RefSeq"/>
        </authorList>
    </citation>
    <scope>IDENTIFICATION</scope>
    <source>
        <tissue evidence="12">Young leaves</tissue>
    </source>
</reference>
<dbReference type="FunFam" id="2.170.270.10:FF:000046">
    <property type="entry name" value="SET-domain containing protein lysine methyltransferase family protein"/>
    <property type="match status" value="1"/>
</dbReference>
<keyword evidence="7" id="KW-0539">Nucleus</keyword>
<dbReference type="GO" id="GO:0005634">
    <property type="term" value="C:nucleus"/>
    <property type="evidence" value="ECO:0007669"/>
    <property type="project" value="UniProtKB-SubCell"/>
</dbReference>
<reference evidence="11" key="1">
    <citation type="journal article" date="2019" name="Toxins">
        <title>Detection of Abrin-Like and Prepropulchellin-Like Toxin Genes and Transcripts Using Whole Genome Sequencing and Full-Length Transcript Sequencing of Abrus precatorius.</title>
        <authorList>
            <person name="Hovde B.T."/>
            <person name="Daligault H.E."/>
            <person name="Hanschen E.R."/>
            <person name="Kunde Y.A."/>
            <person name="Johnson M.B."/>
            <person name="Starkenburg S.R."/>
            <person name="Johnson S.L."/>
        </authorList>
    </citation>
    <scope>NUCLEOTIDE SEQUENCE [LARGE SCALE GENOMIC DNA]</scope>
</reference>
<evidence type="ECO:0000259" key="10">
    <source>
        <dbReference type="PROSITE" id="PS50867"/>
    </source>
</evidence>
<evidence type="ECO:0000313" key="11">
    <source>
        <dbReference type="Proteomes" id="UP000694853"/>
    </source>
</evidence>
<dbReference type="Pfam" id="PF05033">
    <property type="entry name" value="Pre-SET"/>
    <property type="match status" value="1"/>
</dbReference>
<keyword evidence="6" id="KW-0862">Zinc</keyword>
<dbReference type="GO" id="GO:0008270">
    <property type="term" value="F:zinc ion binding"/>
    <property type="evidence" value="ECO:0007669"/>
    <property type="project" value="InterPro"/>
</dbReference>
<dbReference type="OrthoDB" id="308383at2759"/>
<evidence type="ECO:0000256" key="6">
    <source>
        <dbReference type="ARBA" id="ARBA00022833"/>
    </source>
</evidence>
<dbReference type="SUPFAM" id="SSF82199">
    <property type="entry name" value="SET domain"/>
    <property type="match status" value="1"/>
</dbReference>
<dbReference type="Pfam" id="PF00856">
    <property type="entry name" value="SET"/>
    <property type="match status" value="1"/>
</dbReference>
<evidence type="ECO:0000259" key="9">
    <source>
        <dbReference type="PROSITE" id="PS50280"/>
    </source>
</evidence>
<evidence type="ECO:0000256" key="5">
    <source>
        <dbReference type="ARBA" id="ARBA00022723"/>
    </source>
</evidence>
<proteinExistence type="predicted"/>
<dbReference type="InterPro" id="IPR025776">
    <property type="entry name" value="SUVR4/1/2"/>
</dbReference>
<dbReference type="InterPro" id="IPR043017">
    <property type="entry name" value="WIYLD_dom_sf"/>
</dbReference>
<dbReference type="InterPro" id="IPR046341">
    <property type="entry name" value="SET_dom_sf"/>
</dbReference>
<evidence type="ECO:0000256" key="3">
    <source>
        <dbReference type="ARBA" id="ARBA00022454"/>
    </source>
</evidence>
<keyword evidence="5" id="KW-0479">Metal-binding</keyword>
<evidence type="ECO:0000256" key="2">
    <source>
        <dbReference type="ARBA" id="ARBA00004286"/>
    </source>
</evidence>
<feature type="compositionally biased region" description="Basic and acidic residues" evidence="8">
    <location>
        <begin position="83"/>
        <end position="95"/>
    </location>
</feature>
<organism evidence="11 12">
    <name type="scientific">Abrus precatorius</name>
    <name type="common">Indian licorice</name>
    <name type="synonym">Glycine abrus</name>
    <dbReference type="NCBI Taxonomy" id="3816"/>
    <lineage>
        <taxon>Eukaryota</taxon>
        <taxon>Viridiplantae</taxon>
        <taxon>Streptophyta</taxon>
        <taxon>Embryophyta</taxon>
        <taxon>Tracheophyta</taxon>
        <taxon>Spermatophyta</taxon>
        <taxon>Magnoliopsida</taxon>
        <taxon>eudicotyledons</taxon>
        <taxon>Gunneridae</taxon>
        <taxon>Pentapetalae</taxon>
        <taxon>rosids</taxon>
        <taxon>fabids</taxon>
        <taxon>Fabales</taxon>
        <taxon>Fabaceae</taxon>
        <taxon>Papilionoideae</taxon>
        <taxon>50 kb inversion clade</taxon>
        <taxon>NPAAA clade</taxon>
        <taxon>indigoferoid/millettioid clade</taxon>
        <taxon>Abreae</taxon>
        <taxon>Abrus</taxon>
    </lineage>
</organism>
<evidence type="ECO:0000256" key="8">
    <source>
        <dbReference type="SAM" id="MobiDB-lite"/>
    </source>
</evidence>
<dbReference type="PROSITE" id="PS50867">
    <property type="entry name" value="PRE_SET"/>
    <property type="match status" value="1"/>
</dbReference>
<dbReference type="CDD" id="cd10538">
    <property type="entry name" value="SET_SETDB-like"/>
    <property type="match status" value="1"/>
</dbReference>
<keyword evidence="3" id="KW-0158">Chromosome</keyword>
<dbReference type="InterPro" id="IPR018848">
    <property type="entry name" value="WIYLD_domain"/>
</dbReference>
<dbReference type="KEGG" id="aprc:113873391"/>
<protein>
    <submittedName>
        <fullName evidence="12">Probable inactive histone-lysine N-methyltransferase SUVR2</fullName>
    </submittedName>
</protein>
<feature type="domain" description="SET" evidence="9">
    <location>
        <begin position="527"/>
        <end position="661"/>
    </location>
</feature>
<dbReference type="PROSITE" id="PS50280">
    <property type="entry name" value="SET"/>
    <property type="match status" value="1"/>
</dbReference>
<dbReference type="GO" id="GO:0042054">
    <property type="term" value="F:histone methyltransferase activity"/>
    <property type="evidence" value="ECO:0007669"/>
    <property type="project" value="InterPro"/>
</dbReference>
<dbReference type="SMART" id="SM00317">
    <property type="entry name" value="SET"/>
    <property type="match status" value="1"/>
</dbReference>
<dbReference type="GeneID" id="113873391"/>
<dbReference type="SMART" id="SM00468">
    <property type="entry name" value="PreSET"/>
    <property type="match status" value="1"/>
</dbReference>
<dbReference type="InterPro" id="IPR001214">
    <property type="entry name" value="SET_dom"/>
</dbReference>
<dbReference type="InterPro" id="IPR007728">
    <property type="entry name" value="Pre-SET_dom"/>
</dbReference>
<name>A0A8B8MF07_ABRPR</name>
<evidence type="ECO:0000256" key="4">
    <source>
        <dbReference type="ARBA" id="ARBA00022679"/>
    </source>
</evidence>
<comment type="subcellular location">
    <subcellularLocation>
        <location evidence="2">Chromosome</location>
    </subcellularLocation>
    <subcellularLocation>
        <location evidence="1">Nucleus</location>
    </subcellularLocation>
</comment>
<evidence type="ECO:0000256" key="1">
    <source>
        <dbReference type="ARBA" id="ARBA00004123"/>
    </source>
</evidence>
<feature type="region of interest" description="Disordered" evidence="8">
    <location>
        <begin position="76"/>
        <end position="144"/>
    </location>
</feature>
<dbReference type="AlphaFoldDB" id="A0A8B8MF07"/>
<sequence>MSITFGTIMTPHPRVIKAYNAMRPLGVSDEEVKPVLKKLLKLYDKKWELIEEDNYRTLIDAYFELKEDKKAEGKRKAPISYHNGERPKQKLHLLDADDQVSSTDNSRQVLSIEDTEIPPQTFKQENIKPSQTSTRDMKPTTSSKVLQTTLSDEERFSSLPSMAARDRKYYPEKASSAGHCEDPINEAGNSHVKRKNISNVLYQKELMTPRTEKPKLHLGPSSISYNGSSNALKGNLRAKSMSALYQNMHKIDDSPACNNNTRTYKGNIDIASTSLGEVKISLNRDAALGQPNFRIPDLDAVMKSLEEKYLSSYKTVEPKSSMVKLLDDLCEIYLKMGLNLNPQYGNSHNATCLPQQAVANDEKNSFHFLTDISKGSENVKISLLDETGSEDLPKFNYIPYNIIYQSANVNISFARVADDGCCADCSGDCLSLSFPCACSQETGGEFAYTTEGLLKEEFLAVCMSMKMEPQEDHFVYCQECPLERSRNDTMPEPCKGHLVRKFIKECWRKCGCDMQCGNRVVQRGLRCKLQVFLTREGKGWGLRTLEDLPKGSFVCEYAGEILTNTELYDRTMQNSGNDRHTYPVTLDADWGSEGVLKDEEALCLDATYNGNVARFINHRCSDANLIDIPVEVETPDRHYYHLALFTNRNVNAYEELTWDYGIDFDDHDHPIKAFRCCCGSTFCRDKKQKGTRSLKTKKSGTHAHKRSS</sequence>
<evidence type="ECO:0000256" key="7">
    <source>
        <dbReference type="ARBA" id="ARBA00023242"/>
    </source>
</evidence>
<keyword evidence="4" id="KW-0808">Transferase</keyword>
<dbReference type="Pfam" id="PF10440">
    <property type="entry name" value="WIYLD"/>
    <property type="match status" value="1"/>
</dbReference>
<dbReference type="Proteomes" id="UP000694853">
    <property type="component" value="Unplaced"/>
</dbReference>
<evidence type="ECO:0000313" key="12">
    <source>
        <dbReference type="RefSeq" id="XP_027367291.1"/>
    </source>
</evidence>
<feature type="domain" description="Pre-SET" evidence="10">
    <location>
        <begin position="421"/>
        <end position="524"/>
    </location>
</feature>
<dbReference type="PANTHER" id="PTHR46450:SF24">
    <property type="entry name" value="HISTONE-LYSINE N-METHYLTRANSFERASE SUVR4"/>
    <property type="match status" value="1"/>
</dbReference>
<dbReference type="Gene3D" id="2.170.270.10">
    <property type="entry name" value="SET domain"/>
    <property type="match status" value="1"/>
</dbReference>
<dbReference type="PANTHER" id="PTHR46450">
    <property type="entry name" value="INACTIVE HISTONE-LYSINE N-METHYLTRANSFERASE SUVR1-RELATED"/>
    <property type="match status" value="1"/>
</dbReference>
<dbReference type="Gene3D" id="1.10.8.850">
    <property type="entry name" value="Histone-lysine N methyltransferase , C-terminal domain-like"/>
    <property type="match status" value="1"/>
</dbReference>
<keyword evidence="11" id="KW-1185">Reference proteome</keyword>
<dbReference type="RefSeq" id="XP_027367291.1">
    <property type="nucleotide sequence ID" value="XM_027511490.1"/>
</dbReference>
<feature type="compositionally biased region" description="Polar residues" evidence="8">
    <location>
        <begin position="121"/>
        <end position="144"/>
    </location>
</feature>
<gene>
    <name evidence="12" type="primary">LOC113873391</name>
</gene>
<dbReference type="PROSITE" id="PS51580">
    <property type="entry name" value="SAM_MT43_3"/>
    <property type="match status" value="1"/>
</dbReference>
<feature type="compositionally biased region" description="Polar residues" evidence="8">
    <location>
        <begin position="99"/>
        <end position="109"/>
    </location>
</feature>
<dbReference type="GO" id="GO:0005694">
    <property type="term" value="C:chromosome"/>
    <property type="evidence" value="ECO:0007669"/>
    <property type="project" value="UniProtKB-SubCell"/>
</dbReference>
<accession>A0A8B8MF07</accession>